<feature type="compositionally biased region" description="Polar residues" evidence="3">
    <location>
        <begin position="2239"/>
        <end position="2252"/>
    </location>
</feature>
<protein>
    <submittedName>
        <fullName evidence="7">Nuclear receptor corepressor 1</fullName>
    </submittedName>
</protein>
<feature type="compositionally biased region" description="Basic and acidic residues" evidence="3">
    <location>
        <begin position="204"/>
        <end position="213"/>
    </location>
</feature>
<dbReference type="SUPFAM" id="SSF46689">
    <property type="entry name" value="Homeodomain-like"/>
    <property type="match status" value="1"/>
</dbReference>
<feature type="compositionally biased region" description="Basic and acidic residues" evidence="3">
    <location>
        <begin position="65"/>
        <end position="76"/>
    </location>
</feature>
<feature type="compositionally biased region" description="Polar residues" evidence="3">
    <location>
        <begin position="2361"/>
        <end position="2370"/>
    </location>
</feature>
<proteinExistence type="inferred from homology"/>
<feature type="compositionally biased region" description="Basic and acidic residues" evidence="3">
    <location>
        <begin position="1664"/>
        <end position="1710"/>
    </location>
</feature>
<dbReference type="Gene3D" id="1.20.58.1880">
    <property type="match status" value="1"/>
</dbReference>
<feature type="region of interest" description="Disordered" evidence="3">
    <location>
        <begin position="915"/>
        <end position="957"/>
    </location>
</feature>
<dbReference type="PROSITE" id="PS51294">
    <property type="entry name" value="HTH_MYB"/>
    <property type="match status" value="1"/>
</dbReference>
<feature type="compositionally biased region" description="Basic and acidic residues" evidence="3">
    <location>
        <begin position="2065"/>
        <end position="2082"/>
    </location>
</feature>
<feature type="compositionally biased region" description="Basic and acidic residues" evidence="3">
    <location>
        <begin position="1795"/>
        <end position="1807"/>
    </location>
</feature>
<feature type="compositionally biased region" description="Pro residues" evidence="3">
    <location>
        <begin position="597"/>
        <end position="611"/>
    </location>
</feature>
<feature type="domain" description="SANT" evidence="5">
    <location>
        <begin position="637"/>
        <end position="688"/>
    </location>
</feature>
<feature type="region of interest" description="Disordered" evidence="3">
    <location>
        <begin position="1630"/>
        <end position="1740"/>
    </location>
</feature>
<feature type="region of interest" description="Disordered" evidence="3">
    <location>
        <begin position="1897"/>
        <end position="1988"/>
    </location>
</feature>
<dbReference type="FunFam" id="1.20.5.430:FF:000001">
    <property type="entry name" value="Nuclear receptor corepressor 2 isoform 1"/>
    <property type="match status" value="1"/>
</dbReference>
<dbReference type="InterPro" id="IPR017884">
    <property type="entry name" value="SANT_dom"/>
</dbReference>
<evidence type="ECO:0000256" key="3">
    <source>
        <dbReference type="SAM" id="MobiDB-lite"/>
    </source>
</evidence>
<feature type="compositionally biased region" description="Polar residues" evidence="3">
    <location>
        <begin position="1933"/>
        <end position="1942"/>
    </location>
</feature>
<feature type="compositionally biased region" description="Low complexity" evidence="3">
    <location>
        <begin position="1906"/>
        <end position="1924"/>
    </location>
</feature>
<feature type="region of interest" description="Disordered" evidence="3">
    <location>
        <begin position="85"/>
        <end position="104"/>
    </location>
</feature>
<feature type="compositionally biased region" description="Basic and acidic residues" evidence="3">
    <location>
        <begin position="2112"/>
        <end position="2123"/>
    </location>
</feature>
<dbReference type="InterPro" id="IPR009057">
    <property type="entry name" value="Homeodomain-like_sf"/>
</dbReference>
<feature type="region of interest" description="Disordered" evidence="3">
    <location>
        <begin position="1793"/>
        <end position="1876"/>
    </location>
</feature>
<feature type="compositionally biased region" description="Acidic residues" evidence="3">
    <location>
        <begin position="525"/>
        <end position="534"/>
    </location>
</feature>
<dbReference type="Proteomes" id="UP000472263">
    <property type="component" value="Chromosome 14"/>
</dbReference>
<feature type="compositionally biased region" description="Low complexity" evidence="3">
    <location>
        <begin position="586"/>
        <end position="596"/>
    </location>
</feature>
<dbReference type="GO" id="GO:0032991">
    <property type="term" value="C:protein-containing complex"/>
    <property type="evidence" value="ECO:0007669"/>
    <property type="project" value="UniProtKB-ARBA"/>
</dbReference>
<feature type="region of interest" description="Disordered" evidence="3">
    <location>
        <begin position="483"/>
        <end position="648"/>
    </location>
</feature>
<feature type="compositionally biased region" description="Basic residues" evidence="3">
    <location>
        <begin position="483"/>
        <end position="493"/>
    </location>
</feature>
<dbReference type="FunFam" id="1.20.58.1880:FF:000010">
    <property type="entry name" value="Nuclear receptor corepressor 1"/>
    <property type="match status" value="1"/>
</dbReference>
<evidence type="ECO:0000256" key="1">
    <source>
        <dbReference type="ARBA" id="ARBA00010097"/>
    </source>
</evidence>
<feature type="compositionally biased region" description="Polar residues" evidence="3">
    <location>
        <begin position="711"/>
        <end position="722"/>
    </location>
</feature>
<feature type="compositionally biased region" description="Basic and acidic residues" evidence="3">
    <location>
        <begin position="1858"/>
        <end position="1875"/>
    </location>
</feature>
<evidence type="ECO:0000313" key="8">
    <source>
        <dbReference type="Proteomes" id="UP000472263"/>
    </source>
</evidence>
<evidence type="ECO:0000259" key="5">
    <source>
        <dbReference type="PROSITE" id="PS51293"/>
    </source>
</evidence>
<dbReference type="Ensembl" id="ENSMMDT00005046692.1">
    <property type="protein sequence ID" value="ENSMMDP00005045794.1"/>
    <property type="gene ID" value="ENSMMDG00005020426.1"/>
</dbReference>
<feature type="domain" description="Myb-like" evidence="4">
    <location>
        <begin position="634"/>
        <end position="684"/>
    </location>
</feature>
<evidence type="ECO:0000313" key="7">
    <source>
        <dbReference type="Ensembl" id="ENSMMDP00005045794.1"/>
    </source>
</evidence>
<feature type="compositionally biased region" description="Basic and acidic residues" evidence="3">
    <location>
        <begin position="761"/>
        <end position="781"/>
    </location>
</feature>
<dbReference type="PANTHER" id="PTHR13992">
    <property type="entry name" value="NUCLEAR RECEPTOR CO-REPRESSOR RELATED NCOR"/>
    <property type="match status" value="1"/>
</dbReference>
<dbReference type="SMART" id="SM00717">
    <property type="entry name" value="SANT"/>
    <property type="match status" value="1"/>
</dbReference>
<dbReference type="GO" id="GO:0005654">
    <property type="term" value="C:nucleoplasm"/>
    <property type="evidence" value="ECO:0007669"/>
    <property type="project" value="UniProtKB-ARBA"/>
</dbReference>
<feature type="compositionally biased region" description="Basic and acidic residues" evidence="3">
    <location>
        <begin position="88"/>
        <end position="104"/>
    </location>
</feature>
<dbReference type="CDD" id="cd00167">
    <property type="entry name" value="SANT"/>
    <property type="match status" value="1"/>
</dbReference>
<feature type="compositionally biased region" description="Basic and acidic residues" evidence="3">
    <location>
        <begin position="635"/>
        <end position="648"/>
    </location>
</feature>
<gene>
    <name evidence="7" type="primary">NCOR1</name>
    <name evidence="7" type="synonym">ncor1</name>
</gene>
<dbReference type="GO" id="GO:0000785">
    <property type="term" value="C:chromatin"/>
    <property type="evidence" value="ECO:0007669"/>
    <property type="project" value="TreeGrafter"/>
</dbReference>
<dbReference type="InterPro" id="IPR031557">
    <property type="entry name" value="N-CoR_GPS2_interact"/>
</dbReference>
<feature type="compositionally biased region" description="Polar residues" evidence="3">
    <location>
        <begin position="2016"/>
        <end position="2034"/>
    </location>
</feature>
<accession>A0A668ACZ3</accession>
<feature type="compositionally biased region" description="Low complexity" evidence="3">
    <location>
        <begin position="2319"/>
        <end position="2337"/>
    </location>
</feature>
<dbReference type="InterPro" id="IPR051571">
    <property type="entry name" value="N-CoR_corepressor"/>
</dbReference>
<feature type="compositionally biased region" description="Polar residues" evidence="3">
    <location>
        <begin position="559"/>
        <end position="571"/>
    </location>
</feature>
<feature type="domain" description="HTH myb-type" evidence="6">
    <location>
        <begin position="634"/>
        <end position="688"/>
    </location>
</feature>
<dbReference type="PANTHER" id="PTHR13992:SF5">
    <property type="entry name" value="NUCLEAR RECEPTOR COREPRESSOR 1"/>
    <property type="match status" value="1"/>
</dbReference>
<evidence type="ECO:0000259" key="4">
    <source>
        <dbReference type="PROSITE" id="PS50090"/>
    </source>
</evidence>
<dbReference type="InterPro" id="IPR001005">
    <property type="entry name" value="SANT/Myb"/>
</dbReference>
<feature type="region of interest" description="Disordered" evidence="3">
    <location>
        <begin position="133"/>
        <end position="168"/>
    </location>
</feature>
<feature type="region of interest" description="Disordered" evidence="3">
    <location>
        <begin position="1404"/>
        <end position="1506"/>
    </location>
</feature>
<keyword evidence="8" id="KW-1185">Reference proteome</keyword>
<feature type="region of interest" description="Disordered" evidence="3">
    <location>
        <begin position="972"/>
        <end position="1018"/>
    </location>
</feature>
<dbReference type="Pfam" id="PF15784">
    <property type="entry name" value="GPS2_interact"/>
    <property type="match status" value="1"/>
</dbReference>
<dbReference type="Gene3D" id="1.20.5.430">
    <property type="match status" value="1"/>
</dbReference>
<feature type="compositionally biased region" description="Low complexity" evidence="3">
    <location>
        <begin position="1"/>
        <end position="16"/>
    </location>
</feature>
<feature type="region of interest" description="Disordered" evidence="3">
    <location>
        <begin position="2206"/>
        <end position="2370"/>
    </location>
</feature>
<feature type="region of interest" description="Disordered" evidence="3">
    <location>
        <begin position="690"/>
        <end position="868"/>
    </location>
</feature>
<feature type="region of interest" description="Disordered" evidence="3">
    <location>
        <begin position="202"/>
        <end position="221"/>
    </location>
</feature>
<dbReference type="PROSITE" id="PS51293">
    <property type="entry name" value="SANT"/>
    <property type="match status" value="1"/>
</dbReference>
<sequence>MSSSSGYPPSQGSFSSEQSRYPPHSVQYTFTPPRHQQEFTVPDYRTHMQDPQGRRRPSLLSEFHPGAERPPERRHGYEQQFHSVTAQTEHEALEAKRPRMETVSEAHITRTPPTSGGVVLPLPHTVQDSLRASGEVKKESQFTVKVESSPGGPVLHMGEDQDTSPSKLSKEELIQSMDRVDREIAKVEQQIFKLKKKQQQLEEEAAKPVEPEKPVTPPPVEHKHRSIVQIIYDENRKKAEEAHKILEGLGPKVELPLYNQPSDTKVYHDNIKTNQVMRKKLILFFKRRNHARKQREQKICQRYDQLMEAWEKKVERMENNPRRKAKESRTREYYERQFPEIRKQREQQERFQRVGQRGTGLSATIARSEHEISEIIDGLSEQENNEKQMRQLSVIPPMMYDSEQRRVKFINMNGLMDDPMKVYKARQSNIYELVNWVSPPCNGKKPKAHALHLLLSILSSCCVSDCVLYYYLTKKNQNYKTLVRRNYGRRRGRNQQITRPSQEDKSDDKNEEDKSEKSEKKEDEEKKDEEEKDEKEDSRDIGKDKEKCDGGEDEDGKEQNTPRGRKTANSQGRRKGRITTRSMANEAASVAAEEAPLPAPEPALPEAPQLPKPDSTQKAMKEPAKPQTPVAAMEANKETSRWTEEEMEVAKKGLVEHGRNWTAIAKMVGTKSEAQCKNFYFNYKRRHNLDNLLQQHKQDNPDDSGDNSSDTESAPSPSQADPSKSGDSKRADSAAGDGQCSDQDKGQASNGKAPEALYGELRVKQEKSPESETGSQEERARVATYVGPVHPKTEPQDVDMKTGEVQVKMEPEVKEKGEKGDHGERQRELHSDNDSSATCSADEDVEAEPERQRIFSMDKPSLLSPPGSVLVSSAKQAQLNMQQLQQRAAAIPPMVPGPYGLAGVPISGYTMLQDHIKAAHESAHQEDKQRQDQGDLERRPPFPTRSPTVLDRDGKPFPYMPYDMKLALDQEAQSGRPGSPYRLSPRELSKASPQPDPNVPNASRYSVPPVLHPAPNQLVQNLPDGVRVTFNRHSRPPNIPSPPPLIPTSKPTDKPSFIQGGSISQGTPGTYLPSHAVYGPEGTKSSVGSISLGLPRQQDPNKPGRSTNLTALFRRCLSISSAFFHHLVRGPVPSMQDTRGNPGKVGEGLSFRGSITQGTPALPQSSIAADLLKGTITKLATEDLSSPDKTRGEQLTKAHVIYEGKSGHILSYDAIKNPREATRSPRTSHELKRTYDMMEGPMSRGHPGREGAPFEGIAYVSLSVRKLIIMLLPITTGTPRASAEAYEDSMKYGKQIKRESPPIRSFEGGIVKGKPYEGVNTIKEMGRSIHEIPRQDQSSQDSRKTPDMSDRRLHPLNQPAIKHNVKSLITSPSKLPHTMPQLEAMKYEESKAVAERVRHTSVVNSTTSVLRSTHQEAGKSQLSPGMYEDANARRTPVNYSTNPVSRGSPMLARAPEGGISSGKSAPHERKSAMTPTQRDSVPAKSPVSGGDPVGSHSPFDPHHRPVVPGEVYRAHLPPHLDPTLAFHRVLDPAAYMFPRQPSPTGYHNTYQLYTMENTRQTILNDYITSQQMQVIPRPDVGRGLSPREQPIAIPYPAGARGIIDLAQMPPTILLPHPGGTGTPTLERIAFLPGAQPPFPPRAFNPASISPGHPAHIAATAAVGVERERERERDREQREKEREKEREREHRERERELRERERERERERPEQPGRPGSRGYLHSPSPSVRSQEGVVQQRPSIFQGTNSKSVITSLMPPSVAVSATAAAQTSSRYSTAADALAALVDAAASAPQMDVAKVKEGKHDREDDMSSSAAARRSAGHSDQQQEVDRRSMQSPYGSMSLPGGKPHQAYAEGPGMGSKDKGPQTKSRIEEELRTRGKTTITAANFIDVIITRQIASDKDSRERGSQNSDSSNSMSSSRYENPSGVAIEVISPASSPVQPQQDKPEDRQPQAPAAGMRTFDMSRYRPPGEPPQPPSSQADSYSQVPKTHRVMTLADHISHIITQDFARNQDPPPVSSSASATFQSTVPPVSSSARAKMPSRYSPENQAQAPHHQRPSSRVSPENAPDKPRSRPGKSPERGSRPMENYEPISPPQSYQGMDKQDPGGPPLQRQDPDNPEIRSDSRSPGSVSYLPSFFTKLERTSQMVKTKKQEIYRKFNSSGNAQPGTEIFNLPAVTSSSNINPRNHSFSDPASNLGLEDIIRKALMGNLEDRQEEHQGGAGLQPGNNNTPGAGSDARQESNPSPSMGKQKMQSKPNSRKSKSPNLGQAYAGGERPSSVSSVHSEGDYHRQAPAWAWEDRPSSTGSMQFPYNPLTMRMLSSTPPTSIASPSIQSQQQQPMPPGGAPVAQQRVWEREPLLSEQYETLSDSDD</sequence>
<reference evidence="7" key="1">
    <citation type="submission" date="2019-06" db="EMBL/GenBank/DDBJ databases">
        <authorList>
            <consortium name="Wellcome Sanger Institute Data Sharing"/>
        </authorList>
    </citation>
    <scope>NUCLEOTIDE SEQUENCE [LARGE SCALE GENOMIC DNA]</scope>
</reference>
<reference evidence="7" key="3">
    <citation type="submission" date="2025-09" db="UniProtKB">
        <authorList>
            <consortium name="Ensembl"/>
        </authorList>
    </citation>
    <scope>IDENTIFICATION</scope>
</reference>
<feature type="compositionally biased region" description="Basic and acidic residues" evidence="3">
    <location>
        <begin position="1341"/>
        <end position="1353"/>
    </location>
</feature>
<feature type="region of interest" description="Disordered" evidence="3">
    <location>
        <begin position="1326"/>
        <end position="1357"/>
    </location>
</feature>
<name>A0A668ACZ3_9TELE</name>
<evidence type="ECO:0000256" key="2">
    <source>
        <dbReference type="ARBA" id="ARBA00023054"/>
    </source>
</evidence>
<organism evidence="7 8">
    <name type="scientific">Myripristis murdjan</name>
    <name type="common">pinecone soldierfish</name>
    <dbReference type="NCBI Taxonomy" id="586833"/>
    <lineage>
        <taxon>Eukaryota</taxon>
        <taxon>Metazoa</taxon>
        <taxon>Chordata</taxon>
        <taxon>Craniata</taxon>
        <taxon>Vertebrata</taxon>
        <taxon>Euteleostomi</taxon>
        <taxon>Actinopterygii</taxon>
        <taxon>Neopterygii</taxon>
        <taxon>Teleostei</taxon>
        <taxon>Neoteleostei</taxon>
        <taxon>Acanthomorphata</taxon>
        <taxon>Holocentriformes</taxon>
        <taxon>Holocentridae</taxon>
        <taxon>Myripristis</taxon>
    </lineage>
</organism>
<feature type="region of interest" description="Disordered" evidence="3">
    <location>
        <begin position="2004"/>
        <end position="2132"/>
    </location>
</feature>
<reference evidence="7" key="2">
    <citation type="submission" date="2025-08" db="UniProtKB">
        <authorList>
            <consortium name="Ensembl"/>
        </authorList>
    </citation>
    <scope>IDENTIFICATION</scope>
</reference>
<feature type="compositionally biased region" description="Polar residues" evidence="3">
    <location>
        <begin position="1723"/>
        <end position="1740"/>
    </location>
</feature>
<feature type="compositionally biased region" description="Basic and acidic residues" evidence="3">
    <location>
        <begin position="501"/>
        <end position="524"/>
    </location>
</feature>
<dbReference type="Pfam" id="PF00249">
    <property type="entry name" value="Myb_DNA-binding"/>
    <property type="match status" value="1"/>
</dbReference>
<feature type="compositionally biased region" description="Basic and acidic residues" evidence="3">
    <location>
        <begin position="915"/>
        <end position="940"/>
    </location>
</feature>
<dbReference type="PROSITE" id="PS50090">
    <property type="entry name" value="MYB_LIKE"/>
    <property type="match status" value="1"/>
</dbReference>
<feature type="compositionally biased region" description="Basic and acidic residues" evidence="3">
    <location>
        <begin position="535"/>
        <end position="550"/>
    </location>
</feature>
<comment type="similarity">
    <text evidence="1">Belongs to the N-CoR nuclear receptor corepressors family.</text>
</comment>
<dbReference type="GO" id="GO:0003714">
    <property type="term" value="F:transcription corepressor activity"/>
    <property type="evidence" value="ECO:0007669"/>
    <property type="project" value="TreeGrafter"/>
</dbReference>
<dbReference type="GeneTree" id="ENSGT00940000155093"/>
<dbReference type="InterPro" id="IPR017930">
    <property type="entry name" value="Myb_dom"/>
</dbReference>
<feature type="region of interest" description="Disordered" evidence="3">
    <location>
        <begin position="1"/>
        <end position="76"/>
    </location>
</feature>
<dbReference type="GO" id="GO:0000122">
    <property type="term" value="P:negative regulation of transcription by RNA polymerase II"/>
    <property type="evidence" value="ECO:0007669"/>
    <property type="project" value="TreeGrafter"/>
</dbReference>
<dbReference type="Gene3D" id="1.10.10.60">
    <property type="entry name" value="Homeodomain-like"/>
    <property type="match status" value="1"/>
</dbReference>
<keyword evidence="2" id="KW-0175">Coiled coil</keyword>
<evidence type="ECO:0000259" key="6">
    <source>
        <dbReference type="PROSITE" id="PS51294"/>
    </source>
</evidence>
<dbReference type="GO" id="GO:0046966">
    <property type="term" value="F:nuclear thyroid hormone receptor binding"/>
    <property type="evidence" value="ECO:0007669"/>
    <property type="project" value="TreeGrafter"/>
</dbReference>
<feature type="compositionally biased region" description="Basic and acidic residues" evidence="3">
    <location>
        <begin position="791"/>
        <end position="833"/>
    </location>
</feature>